<dbReference type="Pfam" id="PF06080">
    <property type="entry name" value="DUF938"/>
    <property type="match status" value="1"/>
</dbReference>
<dbReference type="GO" id="GO:0032259">
    <property type="term" value="P:methylation"/>
    <property type="evidence" value="ECO:0007669"/>
    <property type="project" value="UniProtKB-KW"/>
</dbReference>
<evidence type="ECO:0000313" key="1">
    <source>
        <dbReference type="EMBL" id="GAA0353209.1"/>
    </source>
</evidence>
<keyword evidence="1" id="KW-0489">Methyltransferase</keyword>
<organism evidence="1 2">
    <name type="scientific">Bowmanella denitrificans</name>
    <dbReference type="NCBI Taxonomy" id="366582"/>
    <lineage>
        <taxon>Bacteria</taxon>
        <taxon>Pseudomonadati</taxon>
        <taxon>Pseudomonadota</taxon>
        <taxon>Gammaproteobacteria</taxon>
        <taxon>Alteromonadales</taxon>
        <taxon>Alteromonadaceae</taxon>
        <taxon>Bowmanella</taxon>
    </lineage>
</organism>
<evidence type="ECO:0000313" key="2">
    <source>
        <dbReference type="Proteomes" id="UP001501757"/>
    </source>
</evidence>
<dbReference type="Gene3D" id="3.40.50.150">
    <property type="entry name" value="Vaccinia Virus protein VP39"/>
    <property type="match status" value="1"/>
</dbReference>
<dbReference type="RefSeq" id="WP_343844167.1">
    <property type="nucleotide sequence ID" value="NZ_BAAAEI010000007.1"/>
</dbReference>
<keyword evidence="2" id="KW-1185">Reference proteome</keyword>
<proteinExistence type="predicted"/>
<dbReference type="PANTHER" id="PTHR20974">
    <property type="entry name" value="UPF0585 PROTEIN CG18661"/>
    <property type="match status" value="1"/>
</dbReference>
<dbReference type="Proteomes" id="UP001501757">
    <property type="component" value="Unassembled WGS sequence"/>
</dbReference>
<protein>
    <submittedName>
        <fullName evidence="1">Class I SAM-dependent methyltransferase</fullName>
    </submittedName>
</protein>
<dbReference type="GO" id="GO:0008168">
    <property type="term" value="F:methyltransferase activity"/>
    <property type="evidence" value="ECO:0007669"/>
    <property type="project" value="UniProtKB-KW"/>
</dbReference>
<gene>
    <name evidence="1" type="ORF">GCM10009092_16970</name>
</gene>
<dbReference type="PANTHER" id="PTHR20974:SF0">
    <property type="entry name" value="UPF0585 PROTEIN CG18661"/>
    <property type="match status" value="1"/>
</dbReference>
<dbReference type="EMBL" id="BAAAEI010000007">
    <property type="protein sequence ID" value="GAA0353209.1"/>
    <property type="molecule type" value="Genomic_DNA"/>
</dbReference>
<comment type="caution">
    <text evidence="1">The sequence shown here is derived from an EMBL/GenBank/DDBJ whole genome shotgun (WGS) entry which is preliminary data.</text>
</comment>
<sequence length="197" mass="22242">MSKSFSQACENNKQPILQFLRVRFSNVRHVLEIGSGTGQHAVYFAPSLSPIVWQCSDMPHNHAGINAWIDEFPCDNLRRPLNFTVGEDDWPDTQADAVFTANTTHIMQPQQARLMMEMVAEHLPCGGVFCQYGPFNIDGQYTSDSNEQFDLHLKAQGYGGIRDINELQDWLSGTSLSLGQRVQMPANNQLLVWQKMP</sequence>
<name>A0ABP3GUI5_9ALTE</name>
<accession>A0ABP3GUI5</accession>
<dbReference type="SUPFAM" id="SSF53335">
    <property type="entry name" value="S-adenosyl-L-methionine-dependent methyltransferases"/>
    <property type="match status" value="1"/>
</dbReference>
<reference evidence="2" key="1">
    <citation type="journal article" date="2019" name="Int. J. Syst. Evol. Microbiol.">
        <title>The Global Catalogue of Microorganisms (GCM) 10K type strain sequencing project: providing services to taxonomists for standard genome sequencing and annotation.</title>
        <authorList>
            <consortium name="The Broad Institute Genomics Platform"/>
            <consortium name="The Broad Institute Genome Sequencing Center for Infectious Disease"/>
            <person name="Wu L."/>
            <person name="Ma J."/>
        </authorList>
    </citation>
    <scope>NUCLEOTIDE SEQUENCE [LARGE SCALE GENOMIC DNA]</scope>
    <source>
        <strain evidence="2">JCM 13378</strain>
    </source>
</reference>
<dbReference type="InterPro" id="IPR010342">
    <property type="entry name" value="DUF938"/>
</dbReference>
<keyword evidence="1" id="KW-0808">Transferase</keyword>
<dbReference type="InterPro" id="IPR029063">
    <property type="entry name" value="SAM-dependent_MTases_sf"/>
</dbReference>